<keyword evidence="2" id="KW-1185">Reference proteome</keyword>
<evidence type="ECO:0000313" key="1">
    <source>
        <dbReference type="EMBL" id="CAF9941310.1"/>
    </source>
</evidence>
<proteinExistence type="predicted"/>
<organism evidence="1 2">
    <name type="scientific">Heterodermia speciosa</name>
    <dbReference type="NCBI Taxonomy" id="116794"/>
    <lineage>
        <taxon>Eukaryota</taxon>
        <taxon>Fungi</taxon>
        <taxon>Dikarya</taxon>
        <taxon>Ascomycota</taxon>
        <taxon>Pezizomycotina</taxon>
        <taxon>Lecanoromycetes</taxon>
        <taxon>OSLEUM clade</taxon>
        <taxon>Lecanoromycetidae</taxon>
        <taxon>Caliciales</taxon>
        <taxon>Physciaceae</taxon>
        <taxon>Heterodermia</taxon>
    </lineage>
</organism>
<dbReference type="OrthoDB" id="288590at2759"/>
<dbReference type="EMBL" id="CAJPDS010000185">
    <property type="protein sequence ID" value="CAF9941310.1"/>
    <property type="molecule type" value="Genomic_DNA"/>
</dbReference>
<sequence length="279" mass="32216">MTNTGIYSDVIRDAEVWVSGRPSLGPYIRSMKMRRWVFLALQSSRFFHQDPQKKVKVLNVPSPKPRRACSFKGAESTSRLGKLDLADNIFLTDEKEHYDVGPLHDRAHPNKWIEDDLPGFRDFTTSFYDHCQTLCLHNMAAFIKVSLGLAPGSLQERSLEKIVEGHTRPRWPHTDFGLITLLLQDTQGGLQYEDREQEEIFLDLIRGTEDEIAQTKKDYVLTERHWTVFVFKAHWETSVRALPYFVTADRPSTYEDITALKYQKQMTEVLVKNALEAPA</sequence>
<dbReference type="Gene3D" id="2.60.120.330">
    <property type="entry name" value="B-lactam Antibiotic, Isopenicillin N Synthase, Chain"/>
    <property type="match status" value="1"/>
</dbReference>
<accession>A0A8H3J618</accession>
<gene>
    <name evidence="1" type="ORF">HETSPECPRED_003047</name>
</gene>
<dbReference type="AlphaFoldDB" id="A0A8H3J618"/>
<name>A0A8H3J618_9LECA</name>
<dbReference type="Proteomes" id="UP000664521">
    <property type="component" value="Unassembled WGS sequence"/>
</dbReference>
<evidence type="ECO:0000313" key="2">
    <source>
        <dbReference type="Proteomes" id="UP000664521"/>
    </source>
</evidence>
<dbReference type="SUPFAM" id="SSF51197">
    <property type="entry name" value="Clavaminate synthase-like"/>
    <property type="match status" value="1"/>
</dbReference>
<dbReference type="InterPro" id="IPR027443">
    <property type="entry name" value="IPNS-like_sf"/>
</dbReference>
<comment type="caution">
    <text evidence="1">The sequence shown here is derived from an EMBL/GenBank/DDBJ whole genome shotgun (WGS) entry which is preliminary data.</text>
</comment>
<reference evidence="1" key="1">
    <citation type="submission" date="2021-03" db="EMBL/GenBank/DDBJ databases">
        <authorList>
            <person name="Tagirdzhanova G."/>
        </authorList>
    </citation>
    <scope>NUCLEOTIDE SEQUENCE</scope>
</reference>
<protein>
    <submittedName>
        <fullName evidence="1">Uncharacterized protein</fullName>
    </submittedName>
</protein>